<organism evidence="2">
    <name type="scientific">Wobbly possum disease virus</name>
    <dbReference type="NCBI Taxonomy" id="1118369"/>
    <lineage>
        <taxon>Viruses</taxon>
        <taxon>Riboviria</taxon>
        <taxon>Orthornavirae</taxon>
        <taxon>Pisuviricota</taxon>
        <taxon>Pisoniviricetes</taxon>
        <taxon>Nidovirales</taxon>
        <taxon>Arnidovirineae</taxon>
        <taxon>Arteriviridae</taxon>
        <taxon>Zealarterivirinae</taxon>
        <taxon>Kappaarterivirus</taxon>
        <taxon>Kappaarterivirus wobum</taxon>
    </lineage>
</organism>
<evidence type="ECO:0000313" key="2">
    <source>
        <dbReference type="EMBL" id="QJC19019.1"/>
    </source>
</evidence>
<evidence type="ECO:0000256" key="1">
    <source>
        <dbReference type="SAM" id="Phobius"/>
    </source>
</evidence>
<name>A0A6M3Q945_9NIDO</name>
<accession>A0A6M3Q945</accession>
<gene>
    <name evidence="2" type="primary">GP2</name>
</gene>
<keyword evidence="1" id="KW-0472">Membrane</keyword>
<sequence length="205" mass="23645">MFNWRRFAPTLCALSALLRLCASEAASDPTNKYIHSHISNCSKIFPHLDVDFDQPLPVILADLIEHPYHWFQKHPGVLQSFDDLHGVTLSTNFYDLPHSYVLHEMIGNAEAVLQPLRYYRTHFRAIDRIALEALAHSAINLLPDNATLINSTYTIHPSIQWSELQFVGIVPSPFYLVYLSMTCWLITIHAFLRLRFLWIRSATSR</sequence>
<keyword evidence="1" id="KW-0812">Transmembrane</keyword>
<reference evidence="2" key="1">
    <citation type="submission" date="2019-09" db="EMBL/GenBank/DDBJ databases">
        <title>Novel arteriviruses associated with neurological disease in Australian brushtail possums (Trichosurus Vulpecula), Australia.</title>
        <authorList>
            <person name="Wang J."/>
            <person name="Reid T."/>
            <person name="Chen H."/>
            <person name="Bergfeld J."/>
            <person name="Mileto P."/>
            <person name="Philips A."/>
            <person name="Thompson A."/>
            <person name="Dunowska M."/>
            <person name="Perrot M."/>
            <person name="Halpin K."/>
            <person name="Eagles D."/>
            <person name="Drew T."/>
        </authorList>
    </citation>
    <scope>NUCLEOTIDE SEQUENCE</scope>
    <source>
        <strain evidence="2">Geilston Bay 2019/1811</strain>
    </source>
</reference>
<feature type="transmembrane region" description="Helical" evidence="1">
    <location>
        <begin position="174"/>
        <end position="192"/>
    </location>
</feature>
<dbReference type="EMBL" id="MN508190">
    <property type="protein sequence ID" value="QJC19019.1"/>
    <property type="molecule type" value="Genomic_RNA"/>
</dbReference>
<protein>
    <submittedName>
        <fullName evidence="2">Glycoprotein 2</fullName>
    </submittedName>
</protein>
<keyword evidence="1" id="KW-1133">Transmembrane helix</keyword>
<proteinExistence type="predicted"/>